<dbReference type="EMBL" id="MEVI01000002">
    <property type="protein sequence ID" value="OGC55505.1"/>
    <property type="molecule type" value="Genomic_DNA"/>
</dbReference>
<comment type="caution">
    <text evidence="2">The sequence shown here is derived from an EMBL/GenBank/DDBJ whole genome shotgun (WGS) entry which is preliminary data.</text>
</comment>
<dbReference type="AlphaFoldDB" id="A0A1F4VED7"/>
<proteinExistence type="predicted"/>
<evidence type="ECO:0000313" key="2">
    <source>
        <dbReference type="EMBL" id="OGC55505.1"/>
    </source>
</evidence>
<name>A0A1F4VED7_UNCKA</name>
<evidence type="ECO:0000256" key="1">
    <source>
        <dbReference type="SAM" id="MobiDB-lite"/>
    </source>
</evidence>
<sequence>MKKLLFLIAVLLLIGGISYTIVNKGDLFNQKGDLVTGEVPEDSDVEDLDPEDFSDESLDEVTEEVNYDGEGLDKELKNIDSELDQLNTSEFNLDDL</sequence>
<protein>
    <submittedName>
        <fullName evidence="2">Uncharacterized protein</fullName>
    </submittedName>
</protein>
<gene>
    <name evidence="2" type="ORF">A3A78_00930</name>
</gene>
<reference evidence="2 3" key="1">
    <citation type="journal article" date="2016" name="Nat. Commun.">
        <title>Thousands of microbial genomes shed light on interconnected biogeochemical processes in an aquifer system.</title>
        <authorList>
            <person name="Anantharaman K."/>
            <person name="Brown C.T."/>
            <person name="Hug L.A."/>
            <person name="Sharon I."/>
            <person name="Castelle C.J."/>
            <person name="Probst A.J."/>
            <person name="Thomas B.C."/>
            <person name="Singh A."/>
            <person name="Wilkins M.J."/>
            <person name="Karaoz U."/>
            <person name="Brodie E.L."/>
            <person name="Williams K.H."/>
            <person name="Hubbard S.S."/>
            <person name="Banfield J.F."/>
        </authorList>
    </citation>
    <scope>NUCLEOTIDE SEQUENCE [LARGE SCALE GENOMIC DNA]</scope>
</reference>
<accession>A0A1F4VED7</accession>
<feature type="region of interest" description="Disordered" evidence="1">
    <location>
        <begin position="35"/>
        <end position="60"/>
    </location>
</feature>
<evidence type="ECO:0000313" key="3">
    <source>
        <dbReference type="Proteomes" id="UP000176504"/>
    </source>
</evidence>
<dbReference type="Proteomes" id="UP000176504">
    <property type="component" value="Unassembled WGS sequence"/>
</dbReference>
<organism evidence="2 3">
    <name type="scientific">candidate division WWE3 bacterium RIFCSPLOWO2_01_FULL_41_18</name>
    <dbReference type="NCBI Taxonomy" id="1802625"/>
    <lineage>
        <taxon>Bacteria</taxon>
        <taxon>Katanobacteria</taxon>
    </lineage>
</organism>
<feature type="compositionally biased region" description="Acidic residues" evidence="1">
    <location>
        <begin position="39"/>
        <end position="60"/>
    </location>
</feature>